<reference evidence="1 2" key="1">
    <citation type="submission" date="2020-08" db="EMBL/GenBank/DDBJ databases">
        <title>The completed genome sequence of the pathogenic ascomycete fungus Penicillium digitatum.</title>
        <authorList>
            <person name="Wang M."/>
        </authorList>
    </citation>
    <scope>NUCLEOTIDE SEQUENCE [LARGE SCALE GENOMIC DNA]</scope>
    <source>
        <strain evidence="1 2">PdW03</strain>
    </source>
</reference>
<gene>
    <name evidence="1" type="ORF">Pdw03_5194</name>
</gene>
<sequence length="102" mass="11588">MAESEEVLKGFNDILDLRQAYAWNADSIMKFLCHVVTYGYLYDIQDHQIPALRAMVARIEMLRPPQGNMFASPGLEPDISMGHVLNPGWDPSIQKRIKVASR</sequence>
<dbReference type="EMBL" id="CP060779">
    <property type="protein sequence ID" value="QQK47559.1"/>
    <property type="molecule type" value="Genomic_DNA"/>
</dbReference>
<organism evidence="1 2">
    <name type="scientific">Penicillium digitatum</name>
    <name type="common">Green mold</name>
    <dbReference type="NCBI Taxonomy" id="36651"/>
    <lineage>
        <taxon>Eukaryota</taxon>
        <taxon>Fungi</taxon>
        <taxon>Dikarya</taxon>
        <taxon>Ascomycota</taxon>
        <taxon>Pezizomycotina</taxon>
        <taxon>Eurotiomycetes</taxon>
        <taxon>Eurotiomycetidae</taxon>
        <taxon>Eurotiales</taxon>
        <taxon>Aspergillaceae</taxon>
        <taxon>Penicillium</taxon>
    </lineage>
</organism>
<dbReference type="RefSeq" id="XP_065957918.1">
    <property type="nucleotide sequence ID" value="XM_066100978.1"/>
</dbReference>
<dbReference type="GeneID" id="90952704"/>
<dbReference type="Proteomes" id="UP000595662">
    <property type="component" value="Chromosome 6"/>
</dbReference>
<evidence type="ECO:0000313" key="2">
    <source>
        <dbReference type="Proteomes" id="UP000595662"/>
    </source>
</evidence>
<proteinExistence type="predicted"/>
<accession>A0A7T6XUK3</accession>
<evidence type="ECO:0000313" key="1">
    <source>
        <dbReference type="EMBL" id="QQK47559.1"/>
    </source>
</evidence>
<dbReference type="AlphaFoldDB" id="A0A7T6XUK3"/>
<protein>
    <submittedName>
        <fullName evidence="1">Ankyrin repeat-containing domain</fullName>
    </submittedName>
</protein>
<name>A0A7T6XUK3_PENDI</name>